<feature type="transmembrane region" description="Helical" evidence="1">
    <location>
        <begin position="31"/>
        <end position="62"/>
    </location>
</feature>
<evidence type="ECO:0000259" key="2">
    <source>
        <dbReference type="Pfam" id="PF02517"/>
    </source>
</evidence>
<proteinExistence type="predicted"/>
<feature type="domain" description="CAAX prenyl protease 2/Lysostaphin resistance protein A-like" evidence="2">
    <location>
        <begin position="188"/>
        <end position="281"/>
    </location>
</feature>
<feature type="transmembrane region" description="Helical" evidence="1">
    <location>
        <begin position="228"/>
        <end position="261"/>
    </location>
</feature>
<dbReference type="PANTHER" id="PTHR36435:SF1">
    <property type="entry name" value="CAAX AMINO TERMINAL PROTEASE FAMILY PROTEIN"/>
    <property type="match status" value="1"/>
</dbReference>
<accession>A0A3B0Z842</accession>
<gene>
    <name evidence="3" type="ORF">MNBD_GAMMA16-2069</name>
</gene>
<dbReference type="Pfam" id="PF02517">
    <property type="entry name" value="Rce1-like"/>
    <property type="match status" value="1"/>
</dbReference>
<keyword evidence="1" id="KW-1133">Transmembrane helix</keyword>
<keyword evidence="1" id="KW-0472">Membrane</keyword>
<organism evidence="3">
    <name type="scientific">hydrothermal vent metagenome</name>
    <dbReference type="NCBI Taxonomy" id="652676"/>
    <lineage>
        <taxon>unclassified sequences</taxon>
        <taxon>metagenomes</taxon>
        <taxon>ecological metagenomes</taxon>
    </lineage>
</organism>
<name>A0A3B0Z842_9ZZZZ</name>
<dbReference type="InterPro" id="IPR052710">
    <property type="entry name" value="CAAX_protease"/>
</dbReference>
<feature type="transmembrane region" description="Helical" evidence="1">
    <location>
        <begin position="82"/>
        <end position="100"/>
    </location>
</feature>
<feature type="transmembrane region" description="Helical" evidence="1">
    <location>
        <begin position="161"/>
        <end position="180"/>
    </location>
</feature>
<protein>
    <recommendedName>
        <fullName evidence="2">CAAX prenyl protease 2/Lysostaphin resistance protein A-like domain-containing protein</fullName>
    </recommendedName>
</protein>
<feature type="transmembrane region" description="Helical" evidence="1">
    <location>
        <begin position="7"/>
        <end position="25"/>
    </location>
</feature>
<dbReference type="AlphaFoldDB" id="A0A3B0Z842"/>
<reference evidence="3" key="1">
    <citation type="submission" date="2018-06" db="EMBL/GenBank/DDBJ databases">
        <authorList>
            <person name="Zhirakovskaya E."/>
        </authorList>
    </citation>
    <scope>NUCLEOTIDE SEQUENCE</scope>
</reference>
<evidence type="ECO:0000256" key="1">
    <source>
        <dbReference type="SAM" id="Phobius"/>
    </source>
</evidence>
<feature type="transmembrane region" description="Helical" evidence="1">
    <location>
        <begin position="273"/>
        <end position="292"/>
    </location>
</feature>
<dbReference type="GO" id="GO:0080120">
    <property type="term" value="P:CAAX-box protein maturation"/>
    <property type="evidence" value="ECO:0007669"/>
    <property type="project" value="UniProtKB-ARBA"/>
</dbReference>
<feature type="transmembrane region" description="Helical" evidence="1">
    <location>
        <begin position="120"/>
        <end position="140"/>
    </location>
</feature>
<feature type="transmembrane region" description="Helical" evidence="1">
    <location>
        <begin position="186"/>
        <end position="207"/>
    </location>
</feature>
<sequence>MIVSLDAFTLMPFLLLLTAMVLLYVRVMRHFWPVIFILSFASAWYCNIVEWQASLPLIVLMLCCKAIEAPQFDTLPQFVRPLLWITFIVISVLLATHQFSSFSNPLLLSSISISSDAVPYSLYLNYDKAALGLIILATVLSQSHQTLMLPKQEWGVVTRGVITLIILVSLLAVLMKYVSFDPKWSSIFLIWASINLLITCVAEEVFFRGVLQRHLSQRLSSVRHGKWIALYTISLLFGVAHIAGGWEYVVLATIAGIGYGWVYMKTQRIEYSILAHFMLNVTHFTLLTYPALKGS</sequence>
<dbReference type="GO" id="GO:0004175">
    <property type="term" value="F:endopeptidase activity"/>
    <property type="evidence" value="ECO:0007669"/>
    <property type="project" value="UniProtKB-ARBA"/>
</dbReference>
<dbReference type="EMBL" id="UOFO01000015">
    <property type="protein sequence ID" value="VAW83637.1"/>
    <property type="molecule type" value="Genomic_DNA"/>
</dbReference>
<keyword evidence="1" id="KW-0812">Transmembrane</keyword>
<evidence type="ECO:0000313" key="3">
    <source>
        <dbReference type="EMBL" id="VAW83637.1"/>
    </source>
</evidence>
<dbReference type="InterPro" id="IPR003675">
    <property type="entry name" value="Rce1/LyrA-like_dom"/>
</dbReference>
<dbReference type="PANTHER" id="PTHR36435">
    <property type="entry name" value="SLR1288 PROTEIN"/>
    <property type="match status" value="1"/>
</dbReference>